<protein>
    <submittedName>
        <fullName evidence="1">Uncharacterized protein</fullName>
    </submittedName>
</protein>
<gene>
    <name evidence="1" type="ORF">CYMTET_18002</name>
</gene>
<feature type="non-terminal residue" evidence="1">
    <location>
        <position position="98"/>
    </location>
</feature>
<dbReference type="EMBL" id="LGRX02008260">
    <property type="protein sequence ID" value="KAK3273773.1"/>
    <property type="molecule type" value="Genomic_DNA"/>
</dbReference>
<evidence type="ECO:0000313" key="1">
    <source>
        <dbReference type="EMBL" id="KAK3273773.1"/>
    </source>
</evidence>
<name>A0AAE0G9J6_9CHLO</name>
<organism evidence="1 2">
    <name type="scientific">Cymbomonas tetramitiformis</name>
    <dbReference type="NCBI Taxonomy" id="36881"/>
    <lineage>
        <taxon>Eukaryota</taxon>
        <taxon>Viridiplantae</taxon>
        <taxon>Chlorophyta</taxon>
        <taxon>Pyramimonadophyceae</taxon>
        <taxon>Pyramimonadales</taxon>
        <taxon>Pyramimonadaceae</taxon>
        <taxon>Cymbomonas</taxon>
    </lineage>
</organism>
<sequence length="98" mass="10659">AVSPTGSTSPPTAARCPTLATACCLSWKASRAWPGGAARWRCLGWRCTRSGALRGSLPCADRGIPRHRWCFGRRHARCRGAADIQLCPRRTIGDRRGI</sequence>
<feature type="non-terminal residue" evidence="1">
    <location>
        <position position="1"/>
    </location>
</feature>
<keyword evidence="2" id="KW-1185">Reference proteome</keyword>
<dbReference type="Proteomes" id="UP001190700">
    <property type="component" value="Unassembled WGS sequence"/>
</dbReference>
<accession>A0AAE0G9J6</accession>
<comment type="caution">
    <text evidence="1">The sequence shown here is derived from an EMBL/GenBank/DDBJ whole genome shotgun (WGS) entry which is preliminary data.</text>
</comment>
<proteinExistence type="predicted"/>
<dbReference type="AlphaFoldDB" id="A0AAE0G9J6"/>
<evidence type="ECO:0000313" key="2">
    <source>
        <dbReference type="Proteomes" id="UP001190700"/>
    </source>
</evidence>
<reference evidence="1 2" key="1">
    <citation type="journal article" date="2015" name="Genome Biol. Evol.">
        <title>Comparative Genomics of a Bacterivorous Green Alga Reveals Evolutionary Causalities and Consequences of Phago-Mixotrophic Mode of Nutrition.</title>
        <authorList>
            <person name="Burns J.A."/>
            <person name="Paasch A."/>
            <person name="Narechania A."/>
            <person name="Kim E."/>
        </authorList>
    </citation>
    <scope>NUCLEOTIDE SEQUENCE [LARGE SCALE GENOMIC DNA]</scope>
    <source>
        <strain evidence="1 2">PLY_AMNH</strain>
    </source>
</reference>